<feature type="compositionally biased region" description="Basic and acidic residues" evidence="1">
    <location>
        <begin position="93"/>
        <end position="102"/>
    </location>
</feature>
<sequence>MPHRDSCHALCHAWCPNSGSSTSSLETDLPLAMQDDIAELRRQLEEERRAREEERWAREEAERLQEEADRTTTATQLSISPSRSLPRISVTDDPSRDERDPD</sequence>
<dbReference type="Proteomes" id="UP000019804">
    <property type="component" value="Unassembled WGS sequence"/>
</dbReference>
<keyword evidence="3" id="KW-1185">Reference proteome</keyword>
<organism evidence="2 3">
    <name type="scientific">Aspergillus ruber (strain CBS 135680)</name>
    <dbReference type="NCBI Taxonomy" id="1388766"/>
    <lineage>
        <taxon>Eukaryota</taxon>
        <taxon>Fungi</taxon>
        <taxon>Dikarya</taxon>
        <taxon>Ascomycota</taxon>
        <taxon>Pezizomycotina</taxon>
        <taxon>Eurotiomycetes</taxon>
        <taxon>Eurotiomycetidae</taxon>
        <taxon>Eurotiales</taxon>
        <taxon>Aspergillaceae</taxon>
        <taxon>Aspergillus</taxon>
        <taxon>Aspergillus subgen. Aspergillus</taxon>
    </lineage>
</organism>
<protein>
    <submittedName>
        <fullName evidence="2">Uncharacterized protein</fullName>
    </submittedName>
</protein>
<dbReference type="EMBL" id="KK088422">
    <property type="protein sequence ID" value="EYE95327.1"/>
    <property type="molecule type" value="Genomic_DNA"/>
</dbReference>
<feature type="region of interest" description="Disordered" evidence="1">
    <location>
        <begin position="45"/>
        <end position="102"/>
    </location>
</feature>
<gene>
    <name evidence="2" type="ORF">EURHEDRAFT_412141</name>
</gene>
<name>A0A017SED6_ASPRC</name>
<feature type="compositionally biased region" description="Low complexity" evidence="1">
    <location>
        <begin position="77"/>
        <end position="89"/>
    </location>
</feature>
<evidence type="ECO:0000256" key="1">
    <source>
        <dbReference type="SAM" id="MobiDB-lite"/>
    </source>
</evidence>
<evidence type="ECO:0000313" key="2">
    <source>
        <dbReference type="EMBL" id="EYE95327.1"/>
    </source>
</evidence>
<reference evidence="3" key="1">
    <citation type="journal article" date="2014" name="Nat. Commun.">
        <title>Genomic adaptations of the halophilic Dead Sea filamentous fungus Eurotium rubrum.</title>
        <authorList>
            <person name="Kis-Papo T."/>
            <person name="Weig A.R."/>
            <person name="Riley R."/>
            <person name="Persoh D."/>
            <person name="Salamov A."/>
            <person name="Sun H."/>
            <person name="Lipzen A."/>
            <person name="Wasser S.P."/>
            <person name="Rambold G."/>
            <person name="Grigoriev I.V."/>
            <person name="Nevo E."/>
        </authorList>
    </citation>
    <scope>NUCLEOTIDE SEQUENCE [LARGE SCALE GENOMIC DNA]</scope>
    <source>
        <strain evidence="3">CBS 135680</strain>
    </source>
</reference>
<feature type="non-terminal residue" evidence="2">
    <location>
        <position position="102"/>
    </location>
</feature>
<dbReference type="AlphaFoldDB" id="A0A017SED6"/>
<feature type="compositionally biased region" description="Basic and acidic residues" evidence="1">
    <location>
        <begin position="45"/>
        <end position="70"/>
    </location>
</feature>
<dbReference type="GeneID" id="63696948"/>
<proteinExistence type="predicted"/>
<accession>A0A017SED6</accession>
<evidence type="ECO:0000313" key="3">
    <source>
        <dbReference type="Proteomes" id="UP000019804"/>
    </source>
</evidence>
<dbReference type="RefSeq" id="XP_040639015.1">
    <property type="nucleotide sequence ID" value="XM_040781824.1"/>
</dbReference>
<dbReference type="HOGENOM" id="CLU_2284015_0_0_1"/>